<dbReference type="SFLD" id="SFLDG01082">
    <property type="entry name" value="B12-binding_domain_containing"/>
    <property type="match status" value="1"/>
</dbReference>
<keyword evidence="8 15" id="KW-0479">Metal-binding</keyword>
<dbReference type="InterPro" id="IPR004558">
    <property type="entry name" value="Coprogen_oxidase_HemN"/>
</dbReference>
<evidence type="ECO:0000256" key="7">
    <source>
        <dbReference type="ARBA" id="ARBA00022691"/>
    </source>
</evidence>
<feature type="domain" description="Radical SAM core" evidence="16">
    <location>
        <begin position="46"/>
        <end position="288"/>
    </location>
</feature>
<proteinExistence type="inferred from homology"/>
<evidence type="ECO:0000256" key="14">
    <source>
        <dbReference type="ARBA" id="ARBA00048321"/>
    </source>
</evidence>
<evidence type="ECO:0000256" key="4">
    <source>
        <dbReference type="ARBA" id="ARBA00011245"/>
    </source>
</evidence>
<protein>
    <recommendedName>
        <fullName evidence="15">Coproporphyrinogen-III oxidase</fullName>
        <ecNumber evidence="15">1.3.98.3</ecNumber>
    </recommendedName>
</protein>
<organism evidence="17 18">
    <name type="scientific">Ravibacter arvi</name>
    <dbReference type="NCBI Taxonomy" id="2051041"/>
    <lineage>
        <taxon>Bacteria</taxon>
        <taxon>Pseudomonadati</taxon>
        <taxon>Bacteroidota</taxon>
        <taxon>Cytophagia</taxon>
        <taxon>Cytophagales</taxon>
        <taxon>Spirosomataceae</taxon>
        <taxon>Ravibacter</taxon>
    </lineage>
</organism>
<evidence type="ECO:0000256" key="8">
    <source>
        <dbReference type="ARBA" id="ARBA00022723"/>
    </source>
</evidence>
<dbReference type="NCBIfam" id="TIGR00538">
    <property type="entry name" value="hemN"/>
    <property type="match status" value="1"/>
</dbReference>
<dbReference type="PIRSF" id="PIRSF000167">
    <property type="entry name" value="HemN"/>
    <property type="match status" value="1"/>
</dbReference>
<evidence type="ECO:0000256" key="15">
    <source>
        <dbReference type="PIRNR" id="PIRNR000167"/>
    </source>
</evidence>
<keyword evidence="11 15" id="KW-0411">Iron-sulfur</keyword>
<dbReference type="Proteomes" id="UP001501508">
    <property type="component" value="Unassembled WGS sequence"/>
</dbReference>
<evidence type="ECO:0000256" key="13">
    <source>
        <dbReference type="ARBA" id="ARBA00024295"/>
    </source>
</evidence>
<keyword evidence="5 15" id="KW-0004">4Fe-4S</keyword>
<dbReference type="InterPro" id="IPR034505">
    <property type="entry name" value="Coproporphyrinogen-III_oxidase"/>
</dbReference>
<evidence type="ECO:0000256" key="1">
    <source>
        <dbReference type="ARBA" id="ARBA00004496"/>
    </source>
</evidence>
<sequence length="450" mass="51030">MSTALLEKYDVPAPRYTSYPTVPFWDTIPPDSGSWEAMVQETFESTNLSDGISLYVHLPFCERLCTYCGCNTRITINHGVEKVYIAAVLKEWSRYRALFGQRPRIRELHFGGGTPTFFSAENLDILLNGLLQDADLAEWYEFSFEAHPGNTTSDHLRVFYQHGFRRISIGVQDFDPKVLEIINRFQTRDEVEKLTADAREMGYQSINFDLVYGLPLQQHGSFVRTIEVVCKLRPDRIALYSYAHVPWIKPGQRKFTEADLPSPKQKLALYSAACERLLEAGYIGIGMDHFSLPGDRLNKAAASGTLHRNFMGYTTSSTRLLIGLGVSAISDAGKGYVQNEKVVEKYYGSLEEKRFPFFKGHLMSPTDLELRRHILNIMCRFKTEWNPGDPLVAAARTQLEDAERDGLLELGTGALLVTPLGRSFLRNICMAFDQKYWLSKTGKLLFSQAV</sequence>
<evidence type="ECO:0000256" key="2">
    <source>
        <dbReference type="ARBA" id="ARBA00004785"/>
    </source>
</evidence>
<comment type="pathway">
    <text evidence="2 15">Porphyrin-containing compound metabolism; protoporphyrin-IX biosynthesis; protoporphyrinogen-IX from coproporphyrinogen-III (AdoMet route): step 1/1.</text>
</comment>
<comment type="catalytic activity">
    <reaction evidence="14 15">
        <text>coproporphyrinogen III + 2 S-adenosyl-L-methionine = protoporphyrinogen IX + 2 5'-deoxyadenosine + 2 L-methionine + 2 CO2</text>
        <dbReference type="Rhea" id="RHEA:15425"/>
        <dbReference type="ChEBI" id="CHEBI:16526"/>
        <dbReference type="ChEBI" id="CHEBI:17319"/>
        <dbReference type="ChEBI" id="CHEBI:57307"/>
        <dbReference type="ChEBI" id="CHEBI:57309"/>
        <dbReference type="ChEBI" id="CHEBI:57844"/>
        <dbReference type="ChEBI" id="CHEBI:59789"/>
        <dbReference type="EC" id="1.3.98.3"/>
    </reaction>
</comment>
<evidence type="ECO:0000313" key="17">
    <source>
        <dbReference type="EMBL" id="GAA4441160.1"/>
    </source>
</evidence>
<dbReference type="PANTHER" id="PTHR13932:SF6">
    <property type="entry name" value="OXYGEN-INDEPENDENT COPROPORPHYRINOGEN III OXIDASE"/>
    <property type="match status" value="1"/>
</dbReference>
<evidence type="ECO:0000256" key="3">
    <source>
        <dbReference type="ARBA" id="ARBA00005493"/>
    </source>
</evidence>
<reference evidence="18" key="1">
    <citation type="journal article" date="2019" name="Int. J. Syst. Evol. Microbiol.">
        <title>The Global Catalogue of Microorganisms (GCM) 10K type strain sequencing project: providing services to taxonomists for standard genome sequencing and annotation.</title>
        <authorList>
            <consortium name="The Broad Institute Genomics Platform"/>
            <consortium name="The Broad Institute Genome Sequencing Center for Infectious Disease"/>
            <person name="Wu L."/>
            <person name="Ma J."/>
        </authorList>
    </citation>
    <scope>NUCLEOTIDE SEQUENCE [LARGE SCALE GENOMIC DNA]</scope>
    <source>
        <strain evidence="18">JCM 31920</strain>
    </source>
</reference>
<name>A0ABP8M3B0_9BACT</name>
<evidence type="ECO:0000256" key="11">
    <source>
        <dbReference type="ARBA" id="ARBA00023014"/>
    </source>
</evidence>
<dbReference type="PROSITE" id="PS51918">
    <property type="entry name" value="RADICAL_SAM"/>
    <property type="match status" value="1"/>
</dbReference>
<comment type="function">
    <text evidence="13">Involved in the heme biosynthesis. Catalyzes the anaerobic oxidative decarboxylation of propionate groups of rings A and B of coproporphyrinogen III to yield the vinyl groups in protoporphyrinogen IX.</text>
</comment>
<dbReference type="SFLD" id="SFLDG01065">
    <property type="entry name" value="anaerobic_coproporphyrinogen-I"/>
    <property type="match status" value="1"/>
</dbReference>
<dbReference type="InterPro" id="IPR058240">
    <property type="entry name" value="rSAM_sf"/>
</dbReference>
<evidence type="ECO:0000313" key="18">
    <source>
        <dbReference type="Proteomes" id="UP001501508"/>
    </source>
</evidence>
<dbReference type="Gene3D" id="1.10.10.920">
    <property type="match status" value="1"/>
</dbReference>
<comment type="cofactor">
    <cofactor evidence="15">
        <name>[4Fe-4S] cluster</name>
        <dbReference type="ChEBI" id="CHEBI:49883"/>
    </cofactor>
    <text evidence="15">Binds 1 [4Fe-4S] cluster. The cluster is coordinated with 3 cysteines and an exchangeable S-adenosyl-L-methionine.</text>
</comment>
<dbReference type="Gene3D" id="3.80.30.20">
    <property type="entry name" value="tm_1862 like domain"/>
    <property type="match status" value="1"/>
</dbReference>
<dbReference type="RefSeq" id="WP_345029809.1">
    <property type="nucleotide sequence ID" value="NZ_BAABEY010000025.1"/>
</dbReference>
<dbReference type="SUPFAM" id="SSF102114">
    <property type="entry name" value="Radical SAM enzymes"/>
    <property type="match status" value="1"/>
</dbReference>
<keyword evidence="6 15" id="KW-0963">Cytoplasm</keyword>
<dbReference type="InterPro" id="IPR007197">
    <property type="entry name" value="rSAM"/>
</dbReference>
<keyword evidence="10 15" id="KW-0408">Iron</keyword>
<dbReference type="SFLD" id="SFLDS00029">
    <property type="entry name" value="Radical_SAM"/>
    <property type="match status" value="1"/>
</dbReference>
<evidence type="ECO:0000259" key="16">
    <source>
        <dbReference type="PROSITE" id="PS51918"/>
    </source>
</evidence>
<dbReference type="Pfam" id="PF04055">
    <property type="entry name" value="Radical_SAM"/>
    <property type="match status" value="1"/>
</dbReference>
<dbReference type="SMART" id="SM00729">
    <property type="entry name" value="Elp3"/>
    <property type="match status" value="1"/>
</dbReference>
<evidence type="ECO:0000256" key="10">
    <source>
        <dbReference type="ARBA" id="ARBA00023004"/>
    </source>
</evidence>
<comment type="subunit">
    <text evidence="4">Monomer.</text>
</comment>
<dbReference type="InterPro" id="IPR006638">
    <property type="entry name" value="Elp3/MiaA/NifB-like_rSAM"/>
</dbReference>
<comment type="caution">
    <text evidence="17">The sequence shown here is derived from an EMBL/GenBank/DDBJ whole genome shotgun (WGS) entry which is preliminary data.</text>
</comment>
<dbReference type="CDD" id="cd01335">
    <property type="entry name" value="Radical_SAM"/>
    <property type="match status" value="1"/>
</dbReference>
<gene>
    <name evidence="17" type="primary">hemN</name>
    <name evidence="17" type="ORF">GCM10023091_26000</name>
</gene>
<accession>A0ABP8M3B0</accession>
<keyword evidence="18" id="KW-1185">Reference proteome</keyword>
<dbReference type="EC" id="1.3.98.3" evidence="15"/>
<evidence type="ECO:0000256" key="12">
    <source>
        <dbReference type="ARBA" id="ARBA00023244"/>
    </source>
</evidence>
<dbReference type="InterPro" id="IPR023404">
    <property type="entry name" value="rSAM_horseshoe"/>
</dbReference>
<evidence type="ECO:0000256" key="6">
    <source>
        <dbReference type="ARBA" id="ARBA00022490"/>
    </source>
</evidence>
<dbReference type="EMBL" id="BAABEY010000025">
    <property type="protein sequence ID" value="GAA4441160.1"/>
    <property type="molecule type" value="Genomic_DNA"/>
</dbReference>
<evidence type="ECO:0000256" key="9">
    <source>
        <dbReference type="ARBA" id="ARBA00023002"/>
    </source>
</evidence>
<comment type="subcellular location">
    <subcellularLocation>
        <location evidence="1 15">Cytoplasm</location>
    </subcellularLocation>
</comment>
<keyword evidence="9 15" id="KW-0560">Oxidoreductase</keyword>
<keyword evidence="7 15" id="KW-0949">S-adenosyl-L-methionine</keyword>
<keyword evidence="12 15" id="KW-0627">Porphyrin biosynthesis</keyword>
<dbReference type="PANTHER" id="PTHR13932">
    <property type="entry name" value="COPROPORPHYRINIGEN III OXIDASE"/>
    <property type="match status" value="1"/>
</dbReference>
<comment type="similarity">
    <text evidence="3 15">Belongs to the anaerobic coproporphyrinogen-III oxidase family.</text>
</comment>
<evidence type="ECO:0000256" key="5">
    <source>
        <dbReference type="ARBA" id="ARBA00022485"/>
    </source>
</evidence>